<proteinExistence type="predicted"/>
<feature type="region of interest" description="Disordered" evidence="1">
    <location>
        <begin position="358"/>
        <end position="384"/>
    </location>
</feature>
<dbReference type="OrthoDB" id="1932706at2759"/>
<dbReference type="OMA" id="VEMQQYA"/>
<dbReference type="InterPro" id="IPR021950">
    <property type="entry name" value="Spt20"/>
</dbReference>
<organism evidence="4 5">
    <name type="scientific">Ceratopteris richardii</name>
    <name type="common">Triangle waterfern</name>
    <dbReference type="NCBI Taxonomy" id="49495"/>
    <lineage>
        <taxon>Eukaryota</taxon>
        <taxon>Viridiplantae</taxon>
        <taxon>Streptophyta</taxon>
        <taxon>Embryophyta</taxon>
        <taxon>Tracheophyta</taxon>
        <taxon>Polypodiopsida</taxon>
        <taxon>Polypodiidae</taxon>
        <taxon>Polypodiales</taxon>
        <taxon>Pteridineae</taxon>
        <taxon>Pteridaceae</taxon>
        <taxon>Parkerioideae</taxon>
        <taxon>Ceratopteris</taxon>
    </lineage>
</organism>
<dbReference type="Pfam" id="PF20474">
    <property type="entry name" value="PHL"/>
    <property type="match status" value="1"/>
</dbReference>
<dbReference type="Proteomes" id="UP000825935">
    <property type="component" value="Chromosome 13"/>
</dbReference>
<dbReference type="InterPro" id="IPR046467">
    <property type="entry name" value="PHL_dom"/>
</dbReference>
<feature type="compositionally biased region" description="Polar residues" evidence="1">
    <location>
        <begin position="781"/>
        <end position="790"/>
    </location>
</feature>
<name>A0A8T2TGR3_CERRI</name>
<protein>
    <submittedName>
        <fullName evidence="4">Uncharacterized protein</fullName>
    </submittedName>
</protein>
<feature type="compositionally biased region" description="Basic and acidic residues" evidence="1">
    <location>
        <begin position="358"/>
        <end position="375"/>
    </location>
</feature>
<dbReference type="PANTHER" id="PTHR13526:SF8">
    <property type="entry name" value="TRANSCRIPTION FACTOR SPT20 HOMOLOG"/>
    <property type="match status" value="1"/>
</dbReference>
<feature type="compositionally biased region" description="Low complexity" evidence="1">
    <location>
        <begin position="1122"/>
        <end position="1145"/>
    </location>
</feature>
<sequence length="1248" mass="134085">MSVDAISQLPDAGGFKFLDDEEHSDVPEREASFSVRLFPEGFSIGKPLEAGKVPPPMHEGVGMVYPYNRSSESFLRALDGGWIPGDLIEEIPCEYVNGCLACEVIDYCIDAFSTETGSLLSSKPSADVVPAVYKIILRPTMEIIAKDVSTMVNDDWTYKALMEVESTILKTAWPDLQLDPNMAGLHTEKKSLLRSGPRIFEQVRSRKAAILSRRLRWAEASAKTMVKGAILVNSKKIAFQMAPERLVGDDSRESPSTMADSSVQFALKPKSTGSLGPMALSPKSVMLNVPEMMGTSGEKQSPLLGKRDGKDFGSKLDIKKLKQESPRPQLHGHKMEQEQELKAFPMGFENSLENVKLETSDLQRSDESTRMRDENAGYGVTSGQSQVNDSQLLYQRFMQQDVDSRSWQVPGLAGDKDIKQEELLQQRRRLLLMQQQQQKAQQPIAQAMAQNASPVVTPGNQALSSLSKDQLQVSGTMSVGDQILQGQQMSRRRTGSLPKNAASIAGAASPGNTINSGGITGVNSPSTASMPSALPVKPEGLMVPAQKREPLDDFTFLISAAQKHGLPAKRRQNDCIPPQDAKKTVPLFHELACALNTSSDEIKDPKGQRNMANSLVGGSVNVRKTRFLQFQRQIIQVAHGAVPHFVRRVRVRLVMCERGRDAMVEAVVQFGDDQDDETLNSVPHHVLPTMANAHAADIFARQFCALLEKEGFELVDDQVQTAGTRNSTTANAACAARPVTSGVSPSVSGNVGPLPSPRSLMNPHLPTMAGVAGMPGMTTLQPSSPGSALASTRMPPPGNVGNRQMPNGYLSQPGMPSSKSLPLDGPGSQLGGVQHTQQHQSQLHIQRAQQMVMQPQLAQLNHNPAAQQLNQQMAANPNLQQFLQQQQQRQQTQNSVLQRKIMGMGGLGMGNLGGVGLPNNGANQGGLGNMMGVNSMNNVVGMSGINNVSASMGSMTGLNNVGQLQNMVAMGQNPALSNLMSRPGNLNAAQLAAFSTKAHLAQGRTSHPMGAGTPTSSARDSLSNLNPSSQLHVSASMPMMGQAMNRAGRVGLTPIQRASPIGALSSPRLATSNMQTGQGMYLNGLQQVGTQQQFSLQQLSPMQQQAGQQALAAQQMQLAQSQQMNAQQQPQQQSQQQSQQQQQQQQPPPNPTQQLNLQQPKNSPQMVNPQTSLLPQTQQQSQQQQQQLSVQAAMNPSSQQQSAVGSLGSLVGGPASPQLSSQNVGSVTSGANMEPTITNCSANSLSSG</sequence>
<evidence type="ECO:0000313" key="4">
    <source>
        <dbReference type="EMBL" id="KAH7421720.1"/>
    </source>
</evidence>
<dbReference type="Pfam" id="PF12090">
    <property type="entry name" value="Spt20_SEP"/>
    <property type="match status" value="1"/>
</dbReference>
<feature type="compositionally biased region" description="Low complexity" evidence="1">
    <location>
        <begin position="1169"/>
        <end position="1189"/>
    </location>
</feature>
<dbReference type="GO" id="GO:0003712">
    <property type="term" value="F:transcription coregulator activity"/>
    <property type="evidence" value="ECO:0007669"/>
    <property type="project" value="InterPro"/>
</dbReference>
<feature type="region of interest" description="Disordered" evidence="1">
    <location>
        <begin position="1122"/>
        <end position="1248"/>
    </location>
</feature>
<feature type="domain" description="PHL" evidence="3">
    <location>
        <begin position="565"/>
        <end position="721"/>
    </location>
</feature>
<reference evidence="4" key="1">
    <citation type="submission" date="2021-08" db="EMBL/GenBank/DDBJ databases">
        <title>WGS assembly of Ceratopteris richardii.</title>
        <authorList>
            <person name="Marchant D.B."/>
            <person name="Chen G."/>
            <person name="Jenkins J."/>
            <person name="Shu S."/>
            <person name="Leebens-Mack J."/>
            <person name="Grimwood J."/>
            <person name="Schmutz J."/>
            <person name="Soltis P."/>
            <person name="Soltis D."/>
            <person name="Chen Z.-H."/>
        </authorList>
    </citation>
    <scope>NUCLEOTIDE SEQUENCE</scope>
    <source>
        <strain evidence="4">Whitten #5841</strain>
        <tissue evidence="4">Leaf</tissue>
    </source>
</reference>
<feature type="compositionally biased region" description="Polar residues" evidence="1">
    <location>
        <begin position="1218"/>
        <end position="1248"/>
    </location>
</feature>
<comment type="caution">
    <text evidence="4">The sequence shown here is derived from an EMBL/GenBank/DDBJ whole genome shotgun (WGS) entry which is preliminary data.</text>
</comment>
<feature type="region of interest" description="Disordered" evidence="1">
    <location>
        <begin position="1003"/>
        <end position="1029"/>
    </location>
</feature>
<feature type="compositionally biased region" description="Polar residues" evidence="1">
    <location>
        <begin position="1013"/>
        <end position="1029"/>
    </location>
</feature>
<accession>A0A8T2TGR3</accession>
<gene>
    <name evidence="4" type="ORF">KP509_13G072900</name>
</gene>
<evidence type="ECO:0000256" key="1">
    <source>
        <dbReference type="SAM" id="MobiDB-lite"/>
    </source>
</evidence>
<feature type="compositionally biased region" description="Polar residues" evidence="1">
    <location>
        <begin position="1190"/>
        <end position="1201"/>
    </location>
</feature>
<keyword evidence="5" id="KW-1185">Reference proteome</keyword>
<evidence type="ECO:0000259" key="2">
    <source>
        <dbReference type="Pfam" id="PF12090"/>
    </source>
</evidence>
<dbReference type="AlphaFoldDB" id="A0A8T2TGR3"/>
<feature type="region of interest" description="Disordered" evidence="1">
    <location>
        <begin position="781"/>
        <end position="842"/>
    </location>
</feature>
<feature type="domain" description="Spt20-like SEP" evidence="2">
    <location>
        <begin position="29"/>
        <end position="182"/>
    </location>
</feature>
<dbReference type="InterPro" id="IPR046468">
    <property type="entry name" value="Spt20-like_SEP"/>
</dbReference>
<dbReference type="GO" id="GO:0006357">
    <property type="term" value="P:regulation of transcription by RNA polymerase II"/>
    <property type="evidence" value="ECO:0007669"/>
    <property type="project" value="TreeGrafter"/>
</dbReference>
<evidence type="ECO:0000259" key="3">
    <source>
        <dbReference type="Pfam" id="PF20474"/>
    </source>
</evidence>
<evidence type="ECO:0000313" key="5">
    <source>
        <dbReference type="Proteomes" id="UP000825935"/>
    </source>
</evidence>
<dbReference type="PANTHER" id="PTHR13526">
    <property type="entry name" value="TRANSCRIPTION FACTOR SPT20 HOMOLOG"/>
    <property type="match status" value="1"/>
</dbReference>
<feature type="compositionally biased region" description="Low complexity" evidence="1">
    <location>
        <begin position="1202"/>
        <end position="1217"/>
    </location>
</feature>
<dbReference type="EMBL" id="CM035418">
    <property type="protein sequence ID" value="KAH7421720.1"/>
    <property type="molecule type" value="Genomic_DNA"/>
</dbReference>
<dbReference type="GO" id="GO:0000124">
    <property type="term" value="C:SAGA complex"/>
    <property type="evidence" value="ECO:0007669"/>
    <property type="project" value="InterPro"/>
</dbReference>